<organism evidence="1 2">
    <name type="scientific">Glossina palpalis gambiensis</name>
    <dbReference type="NCBI Taxonomy" id="67801"/>
    <lineage>
        <taxon>Eukaryota</taxon>
        <taxon>Metazoa</taxon>
        <taxon>Ecdysozoa</taxon>
        <taxon>Arthropoda</taxon>
        <taxon>Hexapoda</taxon>
        <taxon>Insecta</taxon>
        <taxon>Pterygota</taxon>
        <taxon>Neoptera</taxon>
        <taxon>Endopterygota</taxon>
        <taxon>Diptera</taxon>
        <taxon>Brachycera</taxon>
        <taxon>Muscomorpha</taxon>
        <taxon>Hippoboscoidea</taxon>
        <taxon>Glossinidae</taxon>
        <taxon>Glossina</taxon>
    </lineage>
</organism>
<dbReference type="EMBL" id="JXJN01007781">
    <property type="status" value="NOT_ANNOTATED_CDS"/>
    <property type="molecule type" value="Genomic_DNA"/>
</dbReference>
<accession>A0A1B0B377</accession>
<dbReference type="VEuPathDB" id="VectorBase:GPPI017361"/>
<dbReference type="EnsemblMetazoa" id="GPPI017361-RA">
    <property type="protein sequence ID" value="GPPI017361-PA"/>
    <property type="gene ID" value="GPPI017361"/>
</dbReference>
<proteinExistence type="predicted"/>
<evidence type="ECO:0000313" key="1">
    <source>
        <dbReference type="EnsemblMetazoa" id="GPPI017361-PA"/>
    </source>
</evidence>
<dbReference type="Proteomes" id="UP000092460">
    <property type="component" value="Unassembled WGS sequence"/>
</dbReference>
<keyword evidence="2" id="KW-1185">Reference proteome</keyword>
<evidence type="ECO:0000313" key="2">
    <source>
        <dbReference type="Proteomes" id="UP000092460"/>
    </source>
</evidence>
<reference evidence="2" key="1">
    <citation type="submission" date="2015-01" db="EMBL/GenBank/DDBJ databases">
        <authorList>
            <person name="Aksoy S."/>
            <person name="Warren W."/>
            <person name="Wilson R.K."/>
        </authorList>
    </citation>
    <scope>NUCLEOTIDE SEQUENCE [LARGE SCALE GENOMIC DNA]</scope>
    <source>
        <strain evidence="2">IAEA</strain>
    </source>
</reference>
<protein>
    <submittedName>
        <fullName evidence="1">Uncharacterized protein</fullName>
    </submittedName>
</protein>
<dbReference type="AlphaFoldDB" id="A0A1B0B377"/>
<reference evidence="1" key="2">
    <citation type="submission" date="2020-05" db="UniProtKB">
        <authorList>
            <consortium name="EnsemblMetazoa"/>
        </authorList>
    </citation>
    <scope>IDENTIFICATION</scope>
    <source>
        <strain evidence="1">IAEA</strain>
    </source>
</reference>
<sequence length="102" mass="10968">MLFCTLHLTEGRIEQTLDSGHRLGKEDYDLTRENKGKNNSLGCGAEDGKAGVFYVFPPRGPNGMGKGAIERETSRSLVFSLSPSGGLLREDFSSSIISSKGS</sequence>
<name>A0A1B0B377_9MUSC</name>